<evidence type="ECO:0000313" key="3">
    <source>
        <dbReference type="Proteomes" id="UP000187209"/>
    </source>
</evidence>
<accession>A0A1R2BHW9</accession>
<dbReference type="AlphaFoldDB" id="A0A1R2BHW9"/>
<keyword evidence="3" id="KW-1185">Reference proteome</keyword>
<reference evidence="2 3" key="1">
    <citation type="submission" date="2016-11" db="EMBL/GenBank/DDBJ databases">
        <title>The macronuclear genome of Stentor coeruleus: a giant cell with tiny introns.</title>
        <authorList>
            <person name="Slabodnick M."/>
            <person name="Ruby J.G."/>
            <person name="Reiff S.B."/>
            <person name="Swart E.C."/>
            <person name="Gosai S."/>
            <person name="Prabakaran S."/>
            <person name="Witkowska E."/>
            <person name="Larue G.E."/>
            <person name="Fisher S."/>
            <person name="Freeman R.M."/>
            <person name="Gunawardena J."/>
            <person name="Chu W."/>
            <person name="Stover N.A."/>
            <person name="Gregory B.D."/>
            <person name="Nowacki M."/>
            <person name="Derisi J."/>
            <person name="Roy S.W."/>
            <person name="Marshall W.F."/>
            <person name="Sood P."/>
        </authorList>
    </citation>
    <scope>NUCLEOTIDE SEQUENCE [LARGE SCALE GENOMIC DNA]</scope>
    <source>
        <strain evidence="2">WM001</strain>
    </source>
</reference>
<dbReference type="InterPro" id="IPR019381">
    <property type="entry name" value="PACS1/2_C"/>
</dbReference>
<feature type="domain" description="Phosphofurin acidic cluster sorting protein 1/2 C-terminal" evidence="1">
    <location>
        <begin position="525"/>
        <end position="603"/>
    </location>
</feature>
<evidence type="ECO:0000259" key="1">
    <source>
        <dbReference type="Pfam" id="PF10254"/>
    </source>
</evidence>
<dbReference type="EMBL" id="MPUH01000637">
    <property type="protein sequence ID" value="OMJ76331.1"/>
    <property type="molecule type" value="Genomic_DNA"/>
</dbReference>
<evidence type="ECO:0000313" key="2">
    <source>
        <dbReference type="EMBL" id="OMJ76331.1"/>
    </source>
</evidence>
<organism evidence="2 3">
    <name type="scientific">Stentor coeruleus</name>
    <dbReference type="NCBI Taxonomy" id="5963"/>
    <lineage>
        <taxon>Eukaryota</taxon>
        <taxon>Sar</taxon>
        <taxon>Alveolata</taxon>
        <taxon>Ciliophora</taxon>
        <taxon>Postciliodesmatophora</taxon>
        <taxon>Heterotrichea</taxon>
        <taxon>Heterotrichida</taxon>
        <taxon>Stentoridae</taxon>
        <taxon>Stentor</taxon>
    </lineage>
</organism>
<protein>
    <recommendedName>
        <fullName evidence="1">Phosphofurin acidic cluster sorting protein 1/2 C-terminal domain-containing protein</fullName>
    </recommendedName>
</protein>
<proteinExistence type="predicted"/>
<gene>
    <name evidence="2" type="ORF">SteCoe_24317</name>
</gene>
<name>A0A1R2BHW9_9CILI</name>
<comment type="caution">
    <text evidence="2">The sequence shown here is derived from an EMBL/GenBank/DDBJ whole genome shotgun (WGS) entry which is preliminary data.</text>
</comment>
<sequence length="890" mass="102028">MWQMKSTMGSGQEAVQFLKSGKAGMTMEKFNIFWNEGVSIGYYILELVKYYCEIEKAKKASSISIESTVGTLYFLALSGCYDPGDHAFQANIEEAKSRWSSHRHNHESFNPLIDEIMVAVLNIASNPDDHVHLVFSHSLMLSPKIESFAEIAYTNYFGQQFKIQTPQEILAYASKGFYYLSQNPRFCILDKGEFILAYSFIKNYLSTLGYIPVSILDLFHRKIQEMIISLRANDYKHVQTSLLPLLHMLKNLLIRYPIISYDSMDALIIDLDIIRRWPIPYGSSADSLLKLIIQELKCPGSAIRYKLREDFPTVDVHVPIFETNDANEHQFLKSIAYFIIDSAETLETSWLYRMSFFNKKYRKERIVEMIEKIHTDSSINLTSVYAHASRCLTVLFAFSLYTEVQITDISHFAGLSTENVFSIYKRILKIAEDIECDEIDVARSKLEWCILELYNESKNLKSDRANPLTEPLFVYLSEFEVYFPRIPLHHLSIIDLTQVDSSVKTIEETEYLINESTFSSVDEPIIDIIRRGANIAHKRSFPVKIVLTGSDSITHKFLRNYVRALTGLKSNSELDVRVYVVPTYGSENTLAKYLASNDPWYLQHVYLPFYFRPWLPRLDTKIDMKHVAKKDHNVHEGLIRALALDPVEAGGLNEKSLPIAYSEVLVQDYLSEAAHTVLINIYKIKCFKNDLLRPDETIPMALYLEIGAPVAVKRIQESNSSFKGKSFLEVVDSKLFRYRSTSLMLQMSQMDLLGNPCGLDEGVMKNIYSLTIANVPREFDRGMQAIPQAEWIELSFIEREAAEQEASLLKSIKNKKIKEPQSKLNIAINSLYSNLHVSSGRISATEGNEFEIIVDGVLYGPYKQIIVDPWRNDDVTQIVLPIYAFLDTEN</sequence>
<dbReference type="OrthoDB" id="10252526at2759"/>
<dbReference type="Pfam" id="PF10254">
    <property type="entry name" value="Pacs-1"/>
    <property type="match status" value="1"/>
</dbReference>
<dbReference type="Proteomes" id="UP000187209">
    <property type="component" value="Unassembled WGS sequence"/>
</dbReference>